<dbReference type="AlphaFoldDB" id="A0A382X0U4"/>
<proteinExistence type="predicted"/>
<reference evidence="2" key="1">
    <citation type="submission" date="2018-05" db="EMBL/GenBank/DDBJ databases">
        <authorList>
            <person name="Lanie J.A."/>
            <person name="Ng W.-L."/>
            <person name="Kazmierczak K.M."/>
            <person name="Andrzejewski T.M."/>
            <person name="Davidsen T.M."/>
            <person name="Wayne K.J."/>
            <person name="Tettelin H."/>
            <person name="Glass J.I."/>
            <person name="Rusch D."/>
            <person name="Podicherti R."/>
            <person name="Tsui H.-C.T."/>
            <person name="Winkler M.E."/>
        </authorList>
    </citation>
    <scope>NUCLEOTIDE SEQUENCE</scope>
</reference>
<organism evidence="2">
    <name type="scientific">marine metagenome</name>
    <dbReference type="NCBI Taxonomy" id="408172"/>
    <lineage>
        <taxon>unclassified sequences</taxon>
        <taxon>metagenomes</taxon>
        <taxon>ecological metagenomes</taxon>
    </lineage>
</organism>
<accession>A0A382X0U4</accession>
<gene>
    <name evidence="2" type="ORF">METZ01_LOCUS417059</name>
</gene>
<protein>
    <submittedName>
        <fullName evidence="2">Uncharacterized protein</fullName>
    </submittedName>
</protein>
<evidence type="ECO:0000313" key="2">
    <source>
        <dbReference type="EMBL" id="SVD64205.1"/>
    </source>
</evidence>
<sequence length="65" mass="7782">MNDENLERLEKLQERIESLIEQVGVLKRLAEKAVKNAEGWRILAEEAEEHYKQRIYERDWTIGVN</sequence>
<dbReference type="EMBL" id="UINC01163742">
    <property type="protein sequence ID" value="SVD64205.1"/>
    <property type="molecule type" value="Genomic_DNA"/>
</dbReference>
<name>A0A382X0U4_9ZZZZ</name>
<keyword evidence="1" id="KW-0175">Coiled coil</keyword>
<evidence type="ECO:0000256" key="1">
    <source>
        <dbReference type="SAM" id="Coils"/>
    </source>
</evidence>
<feature type="coiled-coil region" evidence="1">
    <location>
        <begin position="2"/>
        <end position="29"/>
    </location>
</feature>